<keyword evidence="2" id="KW-1185">Reference proteome</keyword>
<proteinExistence type="predicted"/>
<dbReference type="SUPFAM" id="SSF52540">
    <property type="entry name" value="P-loop containing nucleoside triphosphate hydrolases"/>
    <property type="match status" value="1"/>
</dbReference>
<dbReference type="InterPro" id="IPR027417">
    <property type="entry name" value="P-loop_NTPase"/>
</dbReference>
<dbReference type="EMBL" id="QXHD01000004">
    <property type="protein sequence ID" value="NEZ55334.1"/>
    <property type="molecule type" value="Genomic_DNA"/>
</dbReference>
<dbReference type="Proteomes" id="UP000481033">
    <property type="component" value="Unassembled WGS sequence"/>
</dbReference>
<dbReference type="Gene3D" id="3.40.50.300">
    <property type="entry name" value="P-loop containing nucleotide triphosphate hydrolases"/>
    <property type="match status" value="1"/>
</dbReference>
<organism evidence="1 2">
    <name type="scientific">Adonisia turfae CCMR0081</name>
    <dbReference type="NCBI Taxonomy" id="2292702"/>
    <lineage>
        <taxon>Bacteria</taxon>
        <taxon>Bacillati</taxon>
        <taxon>Cyanobacteriota</taxon>
        <taxon>Adonisia</taxon>
        <taxon>Adonisia turfae</taxon>
    </lineage>
</organism>
<dbReference type="AlphaFoldDB" id="A0A6M0RGG8"/>
<evidence type="ECO:0000313" key="1">
    <source>
        <dbReference type="EMBL" id="NEZ55334.1"/>
    </source>
</evidence>
<protein>
    <submittedName>
        <fullName evidence="1">Uncharacterized protein</fullName>
    </submittedName>
</protein>
<name>A0A6M0RGG8_9CYAN</name>
<reference evidence="1 2" key="1">
    <citation type="journal article" date="2020" name="Microb. Ecol.">
        <title>Ecogenomics of the Marine Benthic Filamentous Cyanobacterium Adonisia.</title>
        <authorList>
            <person name="Walter J.M."/>
            <person name="Coutinho F.H."/>
            <person name="Leomil L."/>
            <person name="Hargreaves P.I."/>
            <person name="Campeao M.E."/>
            <person name="Vieira V.V."/>
            <person name="Silva B.S."/>
            <person name="Fistarol G.O."/>
            <person name="Salomon P.S."/>
            <person name="Sawabe T."/>
            <person name="Mino S."/>
            <person name="Hosokawa M."/>
            <person name="Miyashita H."/>
            <person name="Maruyama F."/>
            <person name="van Verk M.C."/>
            <person name="Dutilh B.E."/>
            <person name="Thompson C.C."/>
            <person name="Thompson F.L."/>
        </authorList>
    </citation>
    <scope>NUCLEOTIDE SEQUENCE [LARGE SCALE GENOMIC DNA]</scope>
    <source>
        <strain evidence="1 2">CCMR0081</strain>
    </source>
</reference>
<dbReference type="RefSeq" id="WP_163697144.1">
    <property type="nucleotide sequence ID" value="NZ_QXHD01000004.1"/>
</dbReference>
<gene>
    <name evidence="1" type="ORF">DXZ20_06510</name>
</gene>
<evidence type="ECO:0000313" key="2">
    <source>
        <dbReference type="Proteomes" id="UP000481033"/>
    </source>
</evidence>
<comment type="caution">
    <text evidence="1">The sequence shown here is derived from an EMBL/GenBank/DDBJ whole genome shotgun (WGS) entry which is preliminary data.</text>
</comment>
<accession>A0A6M0RGG8</accession>
<sequence length="258" mass="29599">MPSTHYSSWFAHQLQGLINRGQRNLTAQPSHRFVLFGEDFSGGRMVTDLLRQVVTDTRYGSLPSTWTMEPLLEQRHFFPLRHIQRHGLACPDYLFGFKLSAADLIKTHGMSEPSRFMAILYDQGYKVIHLRRRDLMRHGIAVLKAQQPGSRHINPTALIATLKKLDEQRISEAAIVGQVPHLTITYETDLLDPNVHDTVAQRLCRFLSLQQRKRVQYSIKLVHQRLSDLIANYDEVHTALENSDYAYVLTEASAKLVI</sequence>